<keyword evidence="1" id="KW-0732">Signal</keyword>
<evidence type="ECO:0000256" key="1">
    <source>
        <dbReference type="SAM" id="SignalP"/>
    </source>
</evidence>
<gene>
    <name evidence="2" type="ORF">B0I36DRAFT_358835</name>
</gene>
<accession>A0A9P8YCT5</accession>
<proteinExistence type="predicted"/>
<dbReference type="OrthoDB" id="5383526at2759"/>
<protein>
    <submittedName>
        <fullName evidence="2">Uncharacterized protein</fullName>
    </submittedName>
</protein>
<reference evidence="2" key="1">
    <citation type="journal article" date="2021" name="Nat. Commun.">
        <title>Genetic determinants of endophytism in the Arabidopsis root mycobiome.</title>
        <authorList>
            <person name="Mesny F."/>
            <person name="Miyauchi S."/>
            <person name="Thiergart T."/>
            <person name="Pickel B."/>
            <person name="Atanasova L."/>
            <person name="Karlsson M."/>
            <person name="Huettel B."/>
            <person name="Barry K.W."/>
            <person name="Haridas S."/>
            <person name="Chen C."/>
            <person name="Bauer D."/>
            <person name="Andreopoulos W."/>
            <person name="Pangilinan J."/>
            <person name="LaButti K."/>
            <person name="Riley R."/>
            <person name="Lipzen A."/>
            <person name="Clum A."/>
            <person name="Drula E."/>
            <person name="Henrissat B."/>
            <person name="Kohler A."/>
            <person name="Grigoriev I.V."/>
            <person name="Martin F.M."/>
            <person name="Hacquard S."/>
        </authorList>
    </citation>
    <scope>NUCLEOTIDE SEQUENCE</scope>
    <source>
        <strain evidence="2">MPI-CAGE-CH-0230</strain>
    </source>
</reference>
<keyword evidence="3" id="KW-1185">Reference proteome</keyword>
<dbReference type="Proteomes" id="UP000756346">
    <property type="component" value="Unassembled WGS sequence"/>
</dbReference>
<dbReference type="AlphaFoldDB" id="A0A9P8YCT5"/>
<comment type="caution">
    <text evidence="2">The sequence shown here is derived from an EMBL/GenBank/DDBJ whole genome shotgun (WGS) entry which is preliminary data.</text>
</comment>
<feature type="chain" id="PRO_5040516896" evidence="1">
    <location>
        <begin position="19"/>
        <end position="170"/>
    </location>
</feature>
<name>A0A9P8YCT5_9PEZI</name>
<dbReference type="GeneID" id="70187573"/>
<evidence type="ECO:0000313" key="3">
    <source>
        <dbReference type="Proteomes" id="UP000756346"/>
    </source>
</evidence>
<organism evidence="2 3">
    <name type="scientific">Microdochium trichocladiopsis</name>
    <dbReference type="NCBI Taxonomy" id="1682393"/>
    <lineage>
        <taxon>Eukaryota</taxon>
        <taxon>Fungi</taxon>
        <taxon>Dikarya</taxon>
        <taxon>Ascomycota</taxon>
        <taxon>Pezizomycotina</taxon>
        <taxon>Sordariomycetes</taxon>
        <taxon>Xylariomycetidae</taxon>
        <taxon>Xylariales</taxon>
        <taxon>Microdochiaceae</taxon>
        <taxon>Microdochium</taxon>
    </lineage>
</organism>
<evidence type="ECO:0000313" key="2">
    <source>
        <dbReference type="EMBL" id="KAH7037085.1"/>
    </source>
</evidence>
<sequence length="170" mass="18215">MLFTKPAVLACLAATATAIDIRQYSSGTNGCTGGYTRCTSINPGVCCSANSQWPNRSLSFNAIPKEWRVHATGYWQEGCTGDVAGSGNSNGQTDMCFPTAKYRAGKYVFVGRKRGGDNEASEGPCQKPDTMVFPDGTTFDLTGLDEQQYDTFMAGGSTTGIENHFTAFRV</sequence>
<feature type="signal peptide" evidence="1">
    <location>
        <begin position="1"/>
        <end position="18"/>
    </location>
</feature>
<dbReference type="RefSeq" id="XP_046016206.1">
    <property type="nucleotide sequence ID" value="XM_046158027.1"/>
</dbReference>
<dbReference type="EMBL" id="JAGTJQ010000002">
    <property type="protein sequence ID" value="KAH7037085.1"/>
    <property type="molecule type" value="Genomic_DNA"/>
</dbReference>